<dbReference type="EMBL" id="CP040058">
    <property type="protein sequence ID" value="QCP34302.1"/>
    <property type="molecule type" value="Genomic_DNA"/>
</dbReference>
<gene>
    <name evidence="1" type="ORF">AR1Y2_0848</name>
</gene>
<organism evidence="1 2">
    <name type="scientific">Anaerostipes rhamnosivorans</name>
    <dbReference type="NCBI Taxonomy" id="1229621"/>
    <lineage>
        <taxon>Bacteria</taxon>
        <taxon>Bacillati</taxon>
        <taxon>Bacillota</taxon>
        <taxon>Clostridia</taxon>
        <taxon>Lachnospirales</taxon>
        <taxon>Lachnospiraceae</taxon>
        <taxon>Anaerostipes</taxon>
    </lineage>
</organism>
<accession>A0A4P8I9R6</accession>
<reference evidence="1 2" key="1">
    <citation type="submission" date="2019-05" db="EMBL/GenBank/DDBJ databases">
        <title>Complete genome sequencing of Anaerostipes rhamnosivorans.</title>
        <authorList>
            <person name="Bui T.P.N."/>
            <person name="de Vos W.M."/>
        </authorList>
    </citation>
    <scope>NUCLEOTIDE SEQUENCE [LARGE SCALE GENOMIC DNA]</scope>
    <source>
        <strain evidence="1 2">1y2</strain>
    </source>
</reference>
<keyword evidence="2" id="KW-1185">Reference proteome</keyword>
<evidence type="ECO:0000313" key="2">
    <source>
        <dbReference type="Proteomes" id="UP000298653"/>
    </source>
</evidence>
<dbReference type="KEGG" id="arf:AR1Y2_0848"/>
<protein>
    <submittedName>
        <fullName evidence="1">Uncharacterized protein</fullName>
    </submittedName>
</protein>
<name>A0A4P8I9R6_9FIRM</name>
<dbReference type="AlphaFoldDB" id="A0A4P8I9R6"/>
<proteinExistence type="predicted"/>
<evidence type="ECO:0000313" key="1">
    <source>
        <dbReference type="EMBL" id="QCP34302.1"/>
    </source>
</evidence>
<dbReference type="Proteomes" id="UP000298653">
    <property type="component" value="Chromosome"/>
</dbReference>
<sequence>MLLTTEPGAYIATIKVGDDIVLATAGASNKMQAKKIWQLMLELAKPTLPNKIELFPVQPPFVLDLIFPGAVFHQNVLSWTGDFTQCLGHLLLDKNNKW</sequence>